<dbReference type="Proteomes" id="UP000039046">
    <property type="component" value="Unassembled WGS sequence"/>
</dbReference>
<dbReference type="PROSITE" id="PS50800">
    <property type="entry name" value="SAP"/>
    <property type="match status" value="1"/>
</dbReference>
<dbReference type="SUPFAM" id="SSF54928">
    <property type="entry name" value="RNA-binding domain, RBD"/>
    <property type="match status" value="1"/>
</dbReference>
<feature type="compositionally biased region" description="Low complexity" evidence="1">
    <location>
        <begin position="58"/>
        <end position="68"/>
    </location>
</feature>
<dbReference type="CDD" id="cd12432">
    <property type="entry name" value="RRM_ACINU"/>
    <property type="match status" value="1"/>
</dbReference>
<dbReference type="PANTHER" id="PTHR47031:SF3">
    <property type="entry name" value="SAP DOMAIN-CONTAINING PROTEIN"/>
    <property type="match status" value="1"/>
</dbReference>
<feature type="compositionally biased region" description="Basic and acidic residues" evidence="1">
    <location>
        <begin position="381"/>
        <end position="391"/>
    </location>
</feature>
<dbReference type="STRING" id="1531966.A0A0A1SJL9"/>
<feature type="compositionally biased region" description="Polar residues" evidence="1">
    <location>
        <begin position="178"/>
        <end position="197"/>
    </location>
</feature>
<dbReference type="SMART" id="SM00513">
    <property type="entry name" value="SAP"/>
    <property type="match status" value="1"/>
</dbReference>
<evidence type="ECO:0000256" key="1">
    <source>
        <dbReference type="SAM" id="MobiDB-lite"/>
    </source>
</evidence>
<dbReference type="InterPro" id="IPR035979">
    <property type="entry name" value="RBD_domain_sf"/>
</dbReference>
<accession>A0A0A1SJL9</accession>
<dbReference type="Gene3D" id="1.10.720.30">
    <property type="entry name" value="SAP domain"/>
    <property type="match status" value="1"/>
</dbReference>
<gene>
    <name evidence="3" type="ORF">VHEMI00581</name>
</gene>
<dbReference type="HOGENOM" id="CLU_016396_0_0_1"/>
<proteinExistence type="predicted"/>
<feature type="compositionally biased region" description="Gly residues" evidence="1">
    <location>
        <begin position="471"/>
        <end position="482"/>
    </location>
</feature>
<dbReference type="Pfam" id="PF02037">
    <property type="entry name" value="SAP"/>
    <property type="match status" value="1"/>
</dbReference>
<dbReference type="InterPro" id="IPR036361">
    <property type="entry name" value="SAP_dom_sf"/>
</dbReference>
<dbReference type="InterPro" id="IPR034257">
    <property type="entry name" value="Acinus_RRM"/>
</dbReference>
<feature type="region of interest" description="Disordered" evidence="1">
    <location>
        <begin position="460"/>
        <end position="537"/>
    </location>
</feature>
<reference evidence="3 4" key="1">
    <citation type="journal article" date="2015" name="Genome Announc.">
        <title>Draft Genome Sequence and Gene Annotation of the Entomopathogenic Fungus Verticillium hemipterigenum.</title>
        <authorList>
            <person name="Horn F."/>
            <person name="Habel A."/>
            <person name="Scharf D.H."/>
            <person name="Dworschak J."/>
            <person name="Brakhage A.A."/>
            <person name="Guthke R."/>
            <person name="Hertweck C."/>
            <person name="Linde J."/>
        </authorList>
    </citation>
    <scope>NUCLEOTIDE SEQUENCE [LARGE SCALE GENOMIC DNA]</scope>
</reference>
<dbReference type="InterPro" id="IPR003034">
    <property type="entry name" value="SAP_dom"/>
</dbReference>
<evidence type="ECO:0000259" key="2">
    <source>
        <dbReference type="PROSITE" id="PS50800"/>
    </source>
</evidence>
<dbReference type="SUPFAM" id="SSF68906">
    <property type="entry name" value="SAP domain"/>
    <property type="match status" value="1"/>
</dbReference>
<dbReference type="EMBL" id="CDHN01000001">
    <property type="protein sequence ID" value="CEJ80398.1"/>
    <property type="molecule type" value="Genomic_DNA"/>
</dbReference>
<dbReference type="GO" id="GO:0003676">
    <property type="term" value="F:nucleic acid binding"/>
    <property type="evidence" value="ECO:0007669"/>
    <property type="project" value="InterPro"/>
</dbReference>
<organism evidence="3 4">
    <name type="scientific">[Torrubiella] hemipterigena</name>
    <dbReference type="NCBI Taxonomy" id="1531966"/>
    <lineage>
        <taxon>Eukaryota</taxon>
        <taxon>Fungi</taxon>
        <taxon>Dikarya</taxon>
        <taxon>Ascomycota</taxon>
        <taxon>Pezizomycotina</taxon>
        <taxon>Sordariomycetes</taxon>
        <taxon>Hypocreomycetidae</taxon>
        <taxon>Hypocreales</taxon>
        <taxon>Clavicipitaceae</taxon>
        <taxon>Clavicipitaceae incertae sedis</taxon>
        <taxon>'Torrubiella' clade</taxon>
    </lineage>
</organism>
<dbReference type="AlphaFoldDB" id="A0A0A1SJL9"/>
<feature type="region of interest" description="Disordered" evidence="1">
    <location>
        <begin position="32"/>
        <end position="212"/>
    </location>
</feature>
<sequence length="537" mass="59414">MSDWATLRVVDLKAELKKRDLPQHGLKSELVARLNESDAATAANEAKPEEAPEENNEAAEVATETQPEVEPEPIPIDEAIPTIANSEPGQPPVQVVEADGTNALPDAPQATHPDEPQDANGKTEDAQARLPTPTPAAEPALTAQEAAEAQGRKRRSKSPPISEELIALKKTRAELPSNDVSATAGPSQNQSTQSPTVEPSDEMDVDRSVVPSRHHATESLYISNLMRPLRPDDMKHHLATLAAVNGQEPDESIIKDFFMDQIRTHALVTFDTAAAASRVRSLLHDCVWPEESNRKALWVDFVPTSKVPEWIDTQEKRAGGGRSTTRWQIFYEDRPDGTVEAVLATGEARNARSGPPRGPAAEERSRGGREMGFHRQAQSDFRSDQDFDRNRSPSPIGDGKRTRASPRITFEPVSEELAGRRLANMRSFYTKDVDRYYGREINRYSFEDGDSFVDRGKEIFEGIRPPHRQRGGYGRGRGGGGGDRGRRGFRRGGPPPFRSGNDRYTSSFGGRDDRGYGPRHGGFGGRDQRRDNRDMRY</sequence>
<protein>
    <recommendedName>
        <fullName evidence="2">SAP domain-containing protein</fullName>
    </recommendedName>
</protein>
<feature type="compositionally biased region" description="Low complexity" evidence="1">
    <location>
        <begin position="135"/>
        <end position="149"/>
    </location>
</feature>
<feature type="compositionally biased region" description="Basic and acidic residues" evidence="1">
    <location>
        <begin position="360"/>
        <end position="373"/>
    </location>
</feature>
<dbReference type="PANTHER" id="PTHR47031">
    <property type="entry name" value="SAP DNA-BINDING DOMAIN-CONTAINING PROTEIN"/>
    <property type="match status" value="1"/>
</dbReference>
<feature type="domain" description="SAP" evidence="2">
    <location>
        <begin position="4"/>
        <end position="38"/>
    </location>
</feature>
<feature type="compositionally biased region" description="Basic and acidic residues" evidence="1">
    <location>
        <begin position="526"/>
        <end position="537"/>
    </location>
</feature>
<keyword evidence="4" id="KW-1185">Reference proteome</keyword>
<evidence type="ECO:0000313" key="3">
    <source>
        <dbReference type="EMBL" id="CEJ80398.1"/>
    </source>
</evidence>
<feature type="region of interest" description="Disordered" evidence="1">
    <location>
        <begin position="346"/>
        <end position="409"/>
    </location>
</feature>
<dbReference type="OrthoDB" id="5348404at2759"/>
<name>A0A0A1SJL9_9HYPO</name>
<evidence type="ECO:0000313" key="4">
    <source>
        <dbReference type="Proteomes" id="UP000039046"/>
    </source>
</evidence>